<dbReference type="GO" id="GO:0008883">
    <property type="term" value="F:glutamyl-tRNA reductase activity"/>
    <property type="evidence" value="ECO:0007669"/>
    <property type="project" value="UniProtKB-UniRule"/>
</dbReference>
<dbReference type="Proteomes" id="UP000230008">
    <property type="component" value="Chromosome"/>
</dbReference>
<dbReference type="CDD" id="cd05213">
    <property type="entry name" value="NAD_bind_Glutamyl_tRNA_reduct"/>
    <property type="match status" value="1"/>
</dbReference>
<dbReference type="InterPro" id="IPR000343">
    <property type="entry name" value="4pyrrol_synth_GluRdtase"/>
</dbReference>
<keyword evidence="6 9" id="KW-0627">Porphyrin biosynthesis</keyword>
<dbReference type="RefSeq" id="WP_100096955.1">
    <property type="nucleotide sequence ID" value="NZ_CADIJJ010000006.1"/>
</dbReference>
<comment type="pathway">
    <text evidence="1 9 14">Porphyrin-containing compound metabolism; protoporphyrin-IX biosynthesis; 5-aminolevulinate from L-glutamyl-tRNA(Glu): step 1/2.</text>
</comment>
<dbReference type="SUPFAM" id="SSF69742">
    <property type="entry name" value="Glutamyl tRNA-reductase catalytic, N-terminal domain"/>
    <property type="match status" value="1"/>
</dbReference>
<feature type="binding site" evidence="9 11">
    <location>
        <begin position="49"/>
        <end position="52"/>
    </location>
    <ligand>
        <name>substrate</name>
    </ligand>
</feature>
<dbReference type="InterPro" id="IPR006151">
    <property type="entry name" value="Shikm_DH/Glu-tRNA_Rdtase"/>
</dbReference>
<dbReference type="EMBL" id="CP017613">
    <property type="protein sequence ID" value="ATW34427.1"/>
    <property type="molecule type" value="Genomic_DNA"/>
</dbReference>
<dbReference type="Gene3D" id="3.40.50.720">
    <property type="entry name" value="NAD(P)-binding Rossmann-like Domain"/>
    <property type="match status" value="1"/>
</dbReference>
<gene>
    <name evidence="9" type="primary">hemA</name>
    <name evidence="18" type="ORF">BJP41_08980</name>
    <name evidence="19" type="ORF">BJP43_09350</name>
</gene>
<sequence length="434" mass="49598">MTLLALGVNHKTAAVALREKMSFLPDSFEQAFHHLIQTTLVKSGVFLSTCNRTEFYLSAQNQSGLEKKLIQWLCEYCHLKPEELIKSLYWYYDDQAVEHLMRVASGLDSLILGEPQILGQIKKAFTQSQPHQIMCRDLKRLFQKSFSVAKRVRTETDIGVHAVSFAFAACSLARQIFESLSEVTVLLIGAGETIELMARHLFKHKVKRLIIANRTFEKALCLGNDFGADVIRFEEIPSRLYEADITMSSTASQLPVIDKNMIKQALKKRRNQPMLFIDIAVPRDIEPEVGHVPNVYLYNIDDLQSIIERHLSHRKRAVFKAESIIKEESLNFISWVRSQSSSEMIREYRSKADQIRIALTEKALAAIKKGDNLEKTLYALTHKLTNQLIHAPTSSLKKAALDGDIERFKFLHESLEHSGLLHFKKQATKKRHPN</sequence>
<evidence type="ECO:0000313" key="20">
    <source>
        <dbReference type="Proteomes" id="UP000229055"/>
    </source>
</evidence>
<dbReference type="SUPFAM" id="SSF51735">
    <property type="entry name" value="NAD(P)-binding Rossmann-fold domains"/>
    <property type="match status" value="1"/>
</dbReference>
<dbReference type="Pfam" id="PF01488">
    <property type="entry name" value="Shikimate_DH"/>
    <property type="match status" value="1"/>
</dbReference>
<dbReference type="NCBIfam" id="TIGR01035">
    <property type="entry name" value="hemA"/>
    <property type="match status" value="1"/>
</dbReference>
<accession>A0A2D3T9G5</accession>
<dbReference type="EMBL" id="CP017606">
    <property type="protein sequence ID" value="ATW30432.1"/>
    <property type="molecule type" value="Genomic_DNA"/>
</dbReference>
<comment type="miscellaneous">
    <text evidence="9">During catalysis, the active site Cys acts as a nucleophile attacking the alpha-carbonyl group of tRNA-bound glutamate with the formation of a thioester intermediate between enzyme and glutamate, and the concomitant release of tRNA(Glu). The thioester intermediate is finally reduced by direct hydride transfer from NADPH, to form the product GSA.</text>
</comment>
<evidence type="ECO:0000256" key="5">
    <source>
        <dbReference type="ARBA" id="ARBA00023002"/>
    </source>
</evidence>
<dbReference type="PROSITE" id="PS00747">
    <property type="entry name" value="GLUTR"/>
    <property type="match status" value="1"/>
</dbReference>
<feature type="active site" description="Nucleophile" evidence="9 10">
    <location>
        <position position="50"/>
    </location>
</feature>
<comment type="subunit">
    <text evidence="9">Homodimer.</text>
</comment>
<feature type="binding site" evidence="9 11">
    <location>
        <position position="109"/>
    </location>
    <ligand>
        <name>substrate</name>
    </ligand>
</feature>
<feature type="domain" description="Glutamyl-tRNA reductase N-terminal" evidence="17">
    <location>
        <begin position="6"/>
        <end position="156"/>
    </location>
</feature>
<evidence type="ECO:0000256" key="8">
    <source>
        <dbReference type="ARBA" id="ARBA00068659"/>
    </source>
</evidence>
<dbReference type="SUPFAM" id="SSF69075">
    <property type="entry name" value="Glutamyl tRNA-reductase dimerization domain"/>
    <property type="match status" value="1"/>
</dbReference>
<dbReference type="Pfam" id="PF05201">
    <property type="entry name" value="GlutR_N"/>
    <property type="match status" value="1"/>
</dbReference>
<evidence type="ECO:0000313" key="18">
    <source>
        <dbReference type="EMBL" id="ATW30432.1"/>
    </source>
</evidence>
<reference evidence="20 21" key="1">
    <citation type="submission" date="2016-10" db="EMBL/GenBank/DDBJ databases">
        <authorList>
            <person name="Chevignon G."/>
        </authorList>
    </citation>
    <scope>NUCLEOTIDE SEQUENCE [LARGE SCALE GENOMIC DNA]</scope>
    <source>
        <strain evidence="21">A2C</strain>
        <strain evidence="20">ZA17</strain>
    </source>
</reference>
<feature type="domain" description="Tetrapyrrole biosynthesis glutamyl-tRNA reductase dimerisation" evidence="15">
    <location>
        <begin position="320"/>
        <end position="404"/>
    </location>
</feature>
<evidence type="ECO:0000256" key="1">
    <source>
        <dbReference type="ARBA" id="ARBA00005059"/>
    </source>
</evidence>
<dbReference type="PIRSF" id="PIRSF000445">
    <property type="entry name" value="4pyrrol_synth_GluRdtase"/>
    <property type="match status" value="1"/>
</dbReference>
<evidence type="ECO:0000256" key="7">
    <source>
        <dbReference type="ARBA" id="ARBA00047464"/>
    </source>
</evidence>
<dbReference type="Proteomes" id="UP000229055">
    <property type="component" value="Chromosome"/>
</dbReference>
<dbReference type="GO" id="GO:0050661">
    <property type="term" value="F:NADP binding"/>
    <property type="evidence" value="ECO:0007669"/>
    <property type="project" value="InterPro"/>
</dbReference>
<name>A0A2D3T9G5_9ENTR</name>
<dbReference type="PANTHER" id="PTHR43013">
    <property type="entry name" value="GLUTAMYL-TRNA REDUCTASE"/>
    <property type="match status" value="1"/>
</dbReference>
<dbReference type="InterPro" id="IPR036343">
    <property type="entry name" value="GluRdtase_N_sf"/>
</dbReference>
<reference evidence="19" key="3">
    <citation type="journal article" date="2018" name="Genome Biol. Evol.">
        <title>Culture-Facilitated Comparative Genomics of the Facultative Symbiont Hamiltonella defensa.</title>
        <authorList>
            <person name="Chevignon G."/>
            <person name="Boyd B.M."/>
            <person name="Brandt J.W."/>
            <person name="Oliver K.M."/>
            <person name="Strand M.R."/>
        </authorList>
    </citation>
    <scope>NUCLEOTIDE SEQUENCE</scope>
    <source>
        <strain evidence="18">A2C</strain>
        <strain evidence="19">ZA17</strain>
    </source>
</reference>
<evidence type="ECO:0000256" key="13">
    <source>
        <dbReference type="PIRSR" id="PIRSR000445-4"/>
    </source>
</evidence>
<evidence type="ECO:0000256" key="2">
    <source>
        <dbReference type="ARBA" id="ARBA00005916"/>
    </source>
</evidence>
<dbReference type="GO" id="GO:0019353">
    <property type="term" value="P:protoporphyrinogen IX biosynthetic process from glutamate"/>
    <property type="evidence" value="ECO:0007669"/>
    <property type="project" value="TreeGrafter"/>
</dbReference>
<dbReference type="FunFam" id="3.30.460.30:FF:000001">
    <property type="entry name" value="Glutamyl-tRNA reductase"/>
    <property type="match status" value="1"/>
</dbReference>
<comment type="function">
    <text evidence="9">Catalyzes the NADPH-dependent reduction of glutamyl-tRNA(Glu) to glutamate 1-semialdehyde (GSA).</text>
</comment>
<dbReference type="InterPro" id="IPR018214">
    <property type="entry name" value="GluRdtase_CS"/>
</dbReference>
<comment type="domain">
    <text evidence="9">Possesses an unusual extended V-shaped dimeric structure with each monomer consisting of three distinct domains arranged along a curved 'spinal' alpha-helix. The N-terminal catalytic domain specifically recognizes the glutamate moiety of the substrate. The second domain is the NADPH-binding domain, and the third C-terminal domain is responsible for dimerization.</text>
</comment>
<dbReference type="Pfam" id="PF00745">
    <property type="entry name" value="GlutR_dimer"/>
    <property type="match status" value="1"/>
</dbReference>
<comment type="similarity">
    <text evidence="2 9 14">Belongs to the glutamyl-tRNA reductase family.</text>
</comment>
<evidence type="ECO:0000256" key="10">
    <source>
        <dbReference type="PIRSR" id="PIRSR000445-1"/>
    </source>
</evidence>
<comment type="catalytic activity">
    <reaction evidence="7 9 14">
        <text>(S)-4-amino-5-oxopentanoate + tRNA(Glu) + NADP(+) = L-glutamyl-tRNA(Glu) + NADPH + H(+)</text>
        <dbReference type="Rhea" id="RHEA:12344"/>
        <dbReference type="Rhea" id="RHEA-COMP:9663"/>
        <dbReference type="Rhea" id="RHEA-COMP:9680"/>
        <dbReference type="ChEBI" id="CHEBI:15378"/>
        <dbReference type="ChEBI" id="CHEBI:57501"/>
        <dbReference type="ChEBI" id="CHEBI:57783"/>
        <dbReference type="ChEBI" id="CHEBI:58349"/>
        <dbReference type="ChEBI" id="CHEBI:78442"/>
        <dbReference type="ChEBI" id="CHEBI:78520"/>
        <dbReference type="EC" id="1.2.1.70"/>
    </reaction>
</comment>
<evidence type="ECO:0000256" key="4">
    <source>
        <dbReference type="ARBA" id="ARBA00022857"/>
    </source>
</evidence>
<evidence type="ECO:0000256" key="14">
    <source>
        <dbReference type="RuleBase" id="RU000584"/>
    </source>
</evidence>
<evidence type="ECO:0000259" key="17">
    <source>
        <dbReference type="Pfam" id="PF05201"/>
    </source>
</evidence>
<evidence type="ECO:0000256" key="11">
    <source>
        <dbReference type="PIRSR" id="PIRSR000445-2"/>
    </source>
</evidence>
<feature type="binding site" evidence="9 12">
    <location>
        <begin position="189"/>
        <end position="194"/>
    </location>
    <ligand>
        <name>NADP(+)</name>
        <dbReference type="ChEBI" id="CHEBI:58349"/>
    </ligand>
</feature>
<evidence type="ECO:0000256" key="12">
    <source>
        <dbReference type="PIRSR" id="PIRSR000445-3"/>
    </source>
</evidence>
<keyword evidence="5 9" id="KW-0560">Oxidoreductase</keyword>
<dbReference type="InterPro" id="IPR015896">
    <property type="entry name" value="4pyrrol_synth_GluRdtase_dimer"/>
</dbReference>
<dbReference type="Gene3D" id="3.30.460.30">
    <property type="entry name" value="Glutamyl-tRNA reductase, N-terminal domain"/>
    <property type="match status" value="1"/>
</dbReference>
<organism evidence="19 20">
    <name type="scientific">Candidatus Williamhamiltonella defendens</name>
    <dbReference type="NCBI Taxonomy" id="138072"/>
    <lineage>
        <taxon>Bacteria</taxon>
        <taxon>Pseudomonadati</taxon>
        <taxon>Pseudomonadota</taxon>
        <taxon>Gammaproteobacteria</taxon>
        <taxon>Enterobacterales</taxon>
        <taxon>Enterobacteriaceae</taxon>
        <taxon>aphid secondary symbionts</taxon>
        <taxon>Candidatus Williamhamiltonella</taxon>
    </lineage>
</organism>
<dbReference type="FunFam" id="3.40.50.720:FF:000031">
    <property type="entry name" value="Glutamyl-tRNA reductase"/>
    <property type="match status" value="1"/>
</dbReference>
<proteinExistence type="inferred from homology"/>
<dbReference type="HAMAP" id="MF_00087">
    <property type="entry name" value="Glu_tRNA_reductase"/>
    <property type="match status" value="1"/>
</dbReference>
<evidence type="ECO:0000313" key="19">
    <source>
        <dbReference type="EMBL" id="ATW34427.1"/>
    </source>
</evidence>
<evidence type="ECO:0000256" key="3">
    <source>
        <dbReference type="ARBA" id="ARBA00012970"/>
    </source>
</evidence>
<dbReference type="PANTHER" id="PTHR43013:SF1">
    <property type="entry name" value="GLUTAMYL-TRNA REDUCTASE"/>
    <property type="match status" value="1"/>
</dbReference>
<evidence type="ECO:0000256" key="9">
    <source>
        <dbReference type="HAMAP-Rule" id="MF_00087"/>
    </source>
</evidence>
<evidence type="ECO:0000259" key="16">
    <source>
        <dbReference type="Pfam" id="PF01488"/>
    </source>
</evidence>
<feature type="site" description="Important for activity" evidence="9 13">
    <location>
        <position position="99"/>
    </location>
</feature>
<evidence type="ECO:0000259" key="15">
    <source>
        <dbReference type="Pfam" id="PF00745"/>
    </source>
</evidence>
<dbReference type="InterPro" id="IPR036453">
    <property type="entry name" value="GluRdtase_dimer_dom_sf"/>
</dbReference>
<dbReference type="InterPro" id="IPR036291">
    <property type="entry name" value="NAD(P)-bd_dom_sf"/>
</dbReference>
<evidence type="ECO:0000256" key="6">
    <source>
        <dbReference type="ARBA" id="ARBA00023244"/>
    </source>
</evidence>
<dbReference type="InterPro" id="IPR015895">
    <property type="entry name" value="4pyrrol_synth_GluRdtase_N"/>
</dbReference>
<protein>
    <recommendedName>
        <fullName evidence="8 9">Glutamyl-tRNA reductase</fullName>
        <shortName evidence="9">GluTR</shortName>
        <ecNumber evidence="3 9">1.2.1.70</ecNumber>
    </recommendedName>
</protein>
<feature type="binding site" evidence="9 11">
    <location>
        <begin position="114"/>
        <end position="116"/>
    </location>
    <ligand>
        <name>substrate</name>
    </ligand>
</feature>
<feature type="domain" description="Quinate/shikimate 5-dehydrogenase/glutamyl-tRNA reductase" evidence="16">
    <location>
        <begin position="172"/>
        <end position="306"/>
    </location>
</feature>
<dbReference type="AlphaFoldDB" id="A0A2D3T9G5"/>
<keyword evidence="4 9" id="KW-0521">NADP</keyword>
<evidence type="ECO:0000313" key="21">
    <source>
        <dbReference type="Proteomes" id="UP000230008"/>
    </source>
</evidence>
<feature type="binding site" evidence="9 11">
    <location>
        <position position="120"/>
    </location>
    <ligand>
        <name>substrate</name>
    </ligand>
</feature>
<dbReference type="EC" id="1.2.1.70" evidence="3 9"/>
<reference evidence="20 21" key="2">
    <citation type="submission" date="2017-11" db="EMBL/GenBank/DDBJ databases">
        <title>PacBio sequencing of new strain of the secondary endosymbiont Candidatus Hamiltonella defensa.</title>
        <authorList>
            <person name="Strand M.R."/>
            <person name="Oliver K."/>
        </authorList>
    </citation>
    <scope>NUCLEOTIDE SEQUENCE [LARGE SCALE GENOMIC DNA]</scope>
    <source>
        <strain evidence="21">A2C</strain>
        <strain evidence="20">ZA17</strain>
    </source>
</reference>
<dbReference type="UniPathway" id="UPA00251">
    <property type="reaction ID" value="UER00316"/>
</dbReference>